<protein>
    <recommendedName>
        <fullName evidence="11 13">S-adenosylmethionine:tRNA ribosyltransferase-isomerase</fullName>
        <ecNumber evidence="10 13">2.4.99.17</ecNumber>
    </recommendedName>
    <alternativeName>
        <fullName evidence="12 13">Queuosine biosynthesis protein QueA</fullName>
    </alternativeName>
</protein>
<accession>A0A2U3KR29</accession>
<keyword evidence="14" id="KW-0328">Glycosyltransferase</keyword>
<dbReference type="NCBIfam" id="NF001140">
    <property type="entry name" value="PRK00147.1"/>
    <property type="match status" value="1"/>
</dbReference>
<evidence type="ECO:0000256" key="13">
    <source>
        <dbReference type="HAMAP-Rule" id="MF_00113"/>
    </source>
</evidence>
<evidence type="ECO:0000256" key="7">
    <source>
        <dbReference type="ARBA" id="ARBA00022785"/>
    </source>
</evidence>
<evidence type="ECO:0000256" key="9">
    <source>
        <dbReference type="ARBA" id="ARBA00061210"/>
    </source>
</evidence>
<comment type="catalytic activity">
    <reaction evidence="8 13">
        <text>7-aminomethyl-7-carbaguanosine(34) in tRNA + S-adenosyl-L-methionine = epoxyqueuosine(34) in tRNA + adenine + L-methionine + 2 H(+)</text>
        <dbReference type="Rhea" id="RHEA:32155"/>
        <dbReference type="Rhea" id="RHEA-COMP:10342"/>
        <dbReference type="Rhea" id="RHEA-COMP:18582"/>
        <dbReference type="ChEBI" id="CHEBI:15378"/>
        <dbReference type="ChEBI" id="CHEBI:16708"/>
        <dbReference type="ChEBI" id="CHEBI:57844"/>
        <dbReference type="ChEBI" id="CHEBI:59789"/>
        <dbReference type="ChEBI" id="CHEBI:82833"/>
        <dbReference type="ChEBI" id="CHEBI:194443"/>
        <dbReference type="EC" id="2.4.99.17"/>
    </reaction>
</comment>
<comment type="function">
    <text evidence="13">Transfers and isomerizes the ribose moiety from AdoMet to the 7-aminomethyl group of 7-deazaguanine (preQ1-tRNA) to give epoxyqueuosine (oQ-tRNA).</text>
</comment>
<reference evidence="15" key="1">
    <citation type="submission" date="2018-02" db="EMBL/GenBank/DDBJ databases">
        <authorList>
            <person name="Hausmann B."/>
        </authorList>
    </citation>
    <scope>NUCLEOTIDE SEQUENCE [LARGE SCALE GENOMIC DNA]</scope>
    <source>
        <strain evidence="15">Peat soil MAG SbA1</strain>
    </source>
</reference>
<evidence type="ECO:0000256" key="1">
    <source>
        <dbReference type="ARBA" id="ARBA00004496"/>
    </source>
</evidence>
<dbReference type="Gene3D" id="2.40.10.240">
    <property type="entry name" value="QueA-like"/>
    <property type="match status" value="1"/>
</dbReference>
<dbReference type="EMBL" id="OMOD01000136">
    <property type="protein sequence ID" value="SPF42101.1"/>
    <property type="molecule type" value="Genomic_DNA"/>
</dbReference>
<sequence>MLVSDFHYGLPEELIAQEPLADRAGSRLLRLEAGTGRFEDRQFREFPELLRPDDLVVFNNTRVFPARLYGRRGGLKAQTVSQRNPAARDFLQGRIEVLLTRQLREEPNEWECLVRPGRKIGVGEHLFFGEQDELPAEVIGRGGFGERRIRFETPSSFARPGGRGRPSPHEPIPADEFFARVEKIGHVPLPPYIARPDSAADRERYQTVYARERGSVAAPTAGLHFTAEILERIKQRGIETAEVTLHVGLGTFQPVRVERVEEHRLHPEAYSISAEEAEKIGRAKSEGRRVVAVGTTTVRTLEYAAQQGVGEVRAGTGEANLFIYPGYEFQVVGALLTNFHLPQSTLLMLVCALGGRENVLRAYQHAVEQRYRFYSYGDCMLVE</sequence>
<keyword evidence="5 13" id="KW-0808">Transferase</keyword>
<dbReference type="AlphaFoldDB" id="A0A2U3KR29"/>
<evidence type="ECO:0000256" key="6">
    <source>
        <dbReference type="ARBA" id="ARBA00022691"/>
    </source>
</evidence>
<organism evidence="14 15">
    <name type="scientific">Candidatus Sulfotelmatobacter kueseliae</name>
    <dbReference type="NCBI Taxonomy" id="2042962"/>
    <lineage>
        <taxon>Bacteria</taxon>
        <taxon>Pseudomonadati</taxon>
        <taxon>Acidobacteriota</taxon>
        <taxon>Terriglobia</taxon>
        <taxon>Terriglobales</taxon>
        <taxon>Candidatus Korobacteraceae</taxon>
        <taxon>Candidatus Sulfotelmatobacter</taxon>
    </lineage>
</organism>
<comment type="pathway">
    <text evidence="2 13">tRNA modification; tRNA-queuosine biosynthesis.</text>
</comment>
<dbReference type="HAMAP" id="MF_00113">
    <property type="entry name" value="QueA"/>
    <property type="match status" value="1"/>
</dbReference>
<evidence type="ECO:0000256" key="3">
    <source>
        <dbReference type="ARBA" id="ARBA00011245"/>
    </source>
</evidence>
<dbReference type="SUPFAM" id="SSF111337">
    <property type="entry name" value="QueA-like"/>
    <property type="match status" value="1"/>
</dbReference>
<dbReference type="FunFam" id="3.40.1780.10:FF:000001">
    <property type="entry name" value="S-adenosylmethionine:tRNA ribosyltransferase-isomerase"/>
    <property type="match status" value="1"/>
</dbReference>
<evidence type="ECO:0000256" key="4">
    <source>
        <dbReference type="ARBA" id="ARBA00022490"/>
    </source>
</evidence>
<comment type="subunit">
    <text evidence="3 13">Monomer.</text>
</comment>
<dbReference type="GO" id="GO:0051075">
    <property type="term" value="F:S-adenosylmethionine:tRNA ribosyltransferase-isomerase activity"/>
    <property type="evidence" value="ECO:0007669"/>
    <property type="project" value="UniProtKB-EC"/>
</dbReference>
<evidence type="ECO:0000256" key="11">
    <source>
        <dbReference type="ARBA" id="ARBA00069325"/>
    </source>
</evidence>
<dbReference type="PANTHER" id="PTHR30307">
    <property type="entry name" value="S-ADENOSYLMETHIONINE:TRNA RIBOSYLTRANSFERASE-ISOMERASE"/>
    <property type="match status" value="1"/>
</dbReference>
<dbReference type="GO" id="GO:0008616">
    <property type="term" value="P:tRNA queuosine(34) biosynthetic process"/>
    <property type="evidence" value="ECO:0007669"/>
    <property type="project" value="UniProtKB-UniRule"/>
</dbReference>
<evidence type="ECO:0000256" key="12">
    <source>
        <dbReference type="ARBA" id="ARBA00076160"/>
    </source>
</evidence>
<dbReference type="InterPro" id="IPR042119">
    <property type="entry name" value="QueA_dom2"/>
</dbReference>
<evidence type="ECO:0000256" key="10">
    <source>
        <dbReference type="ARBA" id="ARBA00066503"/>
    </source>
</evidence>
<dbReference type="InterPro" id="IPR003699">
    <property type="entry name" value="QueA"/>
</dbReference>
<keyword evidence="7 13" id="KW-0671">Queuosine biosynthesis</keyword>
<evidence type="ECO:0000256" key="5">
    <source>
        <dbReference type="ARBA" id="ARBA00022679"/>
    </source>
</evidence>
<dbReference type="Proteomes" id="UP000238701">
    <property type="component" value="Unassembled WGS sequence"/>
</dbReference>
<dbReference type="NCBIfam" id="TIGR00113">
    <property type="entry name" value="queA"/>
    <property type="match status" value="1"/>
</dbReference>
<gene>
    <name evidence="13 14" type="primary">queA</name>
    <name evidence="14" type="ORF">SBA1_420021</name>
</gene>
<dbReference type="GO" id="GO:0005737">
    <property type="term" value="C:cytoplasm"/>
    <property type="evidence" value="ECO:0007669"/>
    <property type="project" value="UniProtKB-SubCell"/>
</dbReference>
<dbReference type="OrthoDB" id="9805933at2"/>
<evidence type="ECO:0000313" key="14">
    <source>
        <dbReference type="EMBL" id="SPF42101.1"/>
    </source>
</evidence>
<dbReference type="PANTHER" id="PTHR30307:SF0">
    <property type="entry name" value="S-ADENOSYLMETHIONINE:TRNA RIBOSYLTRANSFERASE-ISOMERASE"/>
    <property type="match status" value="1"/>
</dbReference>
<dbReference type="InterPro" id="IPR042118">
    <property type="entry name" value="QueA_dom1"/>
</dbReference>
<evidence type="ECO:0000256" key="8">
    <source>
        <dbReference type="ARBA" id="ARBA00052751"/>
    </source>
</evidence>
<dbReference type="Pfam" id="PF02547">
    <property type="entry name" value="Queuosine_synth"/>
    <property type="match status" value="1"/>
</dbReference>
<comment type="similarity">
    <text evidence="9 13">Belongs to the QueA family.</text>
</comment>
<evidence type="ECO:0000313" key="15">
    <source>
        <dbReference type="Proteomes" id="UP000238701"/>
    </source>
</evidence>
<comment type="subcellular location">
    <subcellularLocation>
        <location evidence="1 13">Cytoplasm</location>
    </subcellularLocation>
</comment>
<proteinExistence type="inferred from homology"/>
<dbReference type="InterPro" id="IPR036100">
    <property type="entry name" value="QueA_sf"/>
</dbReference>
<dbReference type="UniPathway" id="UPA00392"/>
<keyword evidence="4 13" id="KW-0963">Cytoplasm</keyword>
<name>A0A2U3KR29_9BACT</name>
<dbReference type="Gene3D" id="3.40.1780.10">
    <property type="entry name" value="QueA-like"/>
    <property type="match status" value="1"/>
</dbReference>
<keyword evidence="14" id="KW-0413">Isomerase</keyword>
<keyword evidence="6 13" id="KW-0949">S-adenosyl-L-methionine</keyword>
<dbReference type="EC" id="2.4.99.17" evidence="10 13"/>
<evidence type="ECO:0000256" key="2">
    <source>
        <dbReference type="ARBA" id="ARBA00004691"/>
    </source>
</evidence>